<dbReference type="EMBL" id="RDQH01000336">
    <property type="protein sequence ID" value="RXH86485.1"/>
    <property type="molecule type" value="Genomic_DNA"/>
</dbReference>
<protein>
    <submittedName>
        <fullName evidence="1">Uncharacterized protein</fullName>
    </submittedName>
</protein>
<comment type="caution">
    <text evidence="1">The sequence shown here is derived from an EMBL/GenBank/DDBJ whole genome shotgun (WGS) entry which is preliminary data.</text>
</comment>
<name>A0A498IW28_MALDO</name>
<sequence length="90" mass="10522">MGWLACFFPLFSAEESQRFGCVGCCVPLFCAWLKRLSSNFRVLLWELKFFSFIDIIVCHRLSDSFIDYFKENVLLWDILCSSNYTNEALG</sequence>
<reference evidence="1 2" key="1">
    <citation type="submission" date="2018-10" db="EMBL/GenBank/DDBJ databases">
        <title>A high-quality apple genome assembly.</title>
        <authorList>
            <person name="Hu J."/>
        </authorList>
    </citation>
    <scope>NUCLEOTIDE SEQUENCE [LARGE SCALE GENOMIC DNA]</scope>
    <source>
        <strain evidence="2">cv. HFTH1</strain>
        <tissue evidence="1">Young leaf</tissue>
    </source>
</reference>
<dbReference type="Proteomes" id="UP000290289">
    <property type="component" value="Chromosome 10"/>
</dbReference>
<evidence type="ECO:0000313" key="2">
    <source>
        <dbReference type="Proteomes" id="UP000290289"/>
    </source>
</evidence>
<evidence type="ECO:0000313" key="1">
    <source>
        <dbReference type="EMBL" id="RXH86485.1"/>
    </source>
</evidence>
<organism evidence="1 2">
    <name type="scientific">Malus domestica</name>
    <name type="common">Apple</name>
    <name type="synonym">Pyrus malus</name>
    <dbReference type="NCBI Taxonomy" id="3750"/>
    <lineage>
        <taxon>Eukaryota</taxon>
        <taxon>Viridiplantae</taxon>
        <taxon>Streptophyta</taxon>
        <taxon>Embryophyta</taxon>
        <taxon>Tracheophyta</taxon>
        <taxon>Spermatophyta</taxon>
        <taxon>Magnoliopsida</taxon>
        <taxon>eudicotyledons</taxon>
        <taxon>Gunneridae</taxon>
        <taxon>Pentapetalae</taxon>
        <taxon>rosids</taxon>
        <taxon>fabids</taxon>
        <taxon>Rosales</taxon>
        <taxon>Rosaceae</taxon>
        <taxon>Amygdaloideae</taxon>
        <taxon>Maleae</taxon>
        <taxon>Malus</taxon>
    </lineage>
</organism>
<gene>
    <name evidence="1" type="ORF">DVH24_021758</name>
</gene>
<dbReference type="AlphaFoldDB" id="A0A498IW28"/>
<keyword evidence="2" id="KW-1185">Reference proteome</keyword>
<accession>A0A498IW28</accession>
<proteinExistence type="predicted"/>